<dbReference type="Proteomes" id="UP000824118">
    <property type="component" value="Unassembled WGS sequence"/>
</dbReference>
<dbReference type="InterPro" id="IPR001226">
    <property type="entry name" value="Flavodoxin_CS"/>
</dbReference>
<accession>A0A9D1S6Z1</accession>
<evidence type="ECO:0000313" key="2">
    <source>
        <dbReference type="EMBL" id="HIU49564.1"/>
    </source>
</evidence>
<dbReference type="InterPro" id="IPR054633">
    <property type="entry name" value="BilS"/>
</dbReference>
<gene>
    <name evidence="2" type="ORF">IAD22_00925</name>
</gene>
<dbReference type="GO" id="GO:0016651">
    <property type="term" value="F:oxidoreductase activity, acting on NAD(P)H"/>
    <property type="evidence" value="ECO:0007669"/>
    <property type="project" value="UniProtKB-ARBA"/>
</dbReference>
<dbReference type="NCBIfam" id="NF045594">
    <property type="entry name" value="flavodox_BilS"/>
    <property type="match status" value="1"/>
</dbReference>
<dbReference type="Gene3D" id="3.40.50.360">
    <property type="match status" value="1"/>
</dbReference>
<sequence>MRSAVVFDSKTGNTKLLAQWIAEEIKDCVYCGDIDNAVEADTYFVGFWTDKGSCTDKVKNFLESLHGKKIYLFGTAGFGVSDEYFEKILNGVKALIPADNEIMEMFMCQGKMPMAVRDRYEKMLADQDKAAQAQMLIKNFDMALSHPDEKDRESMIKKLKI</sequence>
<protein>
    <submittedName>
        <fullName evidence="2">Flavodoxin family protein</fullName>
    </submittedName>
</protein>
<name>A0A9D1S6Z1_9FIRM</name>
<dbReference type="InterPro" id="IPR029039">
    <property type="entry name" value="Flavoprotein-like_sf"/>
</dbReference>
<feature type="domain" description="Flavodoxin-like" evidence="1">
    <location>
        <begin position="5"/>
        <end position="153"/>
    </location>
</feature>
<organism evidence="2 3">
    <name type="scientific">Candidatus Limousia pullorum</name>
    <dbReference type="NCBI Taxonomy" id="2840860"/>
    <lineage>
        <taxon>Bacteria</taxon>
        <taxon>Bacillati</taxon>
        <taxon>Bacillota</taxon>
        <taxon>Clostridia</taxon>
        <taxon>Eubacteriales</taxon>
        <taxon>Oscillospiraceae</taxon>
        <taxon>Oscillospiraceae incertae sedis</taxon>
        <taxon>Candidatus Limousia</taxon>
    </lineage>
</organism>
<dbReference type="PROSITE" id="PS00201">
    <property type="entry name" value="FLAVODOXIN"/>
    <property type="match status" value="1"/>
</dbReference>
<reference evidence="2" key="1">
    <citation type="submission" date="2020-10" db="EMBL/GenBank/DDBJ databases">
        <authorList>
            <person name="Gilroy R."/>
        </authorList>
    </citation>
    <scope>NUCLEOTIDE SEQUENCE</scope>
    <source>
        <strain evidence="2">ChiGjej1B1-1684</strain>
    </source>
</reference>
<dbReference type="GO" id="GO:0009055">
    <property type="term" value="F:electron transfer activity"/>
    <property type="evidence" value="ECO:0007669"/>
    <property type="project" value="InterPro"/>
</dbReference>
<evidence type="ECO:0000259" key="1">
    <source>
        <dbReference type="Pfam" id="PF12641"/>
    </source>
</evidence>
<reference evidence="2" key="2">
    <citation type="journal article" date="2021" name="PeerJ">
        <title>Extensive microbial diversity within the chicken gut microbiome revealed by metagenomics and culture.</title>
        <authorList>
            <person name="Gilroy R."/>
            <person name="Ravi A."/>
            <person name="Getino M."/>
            <person name="Pursley I."/>
            <person name="Horton D.L."/>
            <person name="Alikhan N.F."/>
            <person name="Baker D."/>
            <person name="Gharbi K."/>
            <person name="Hall N."/>
            <person name="Watson M."/>
            <person name="Adriaenssens E.M."/>
            <person name="Foster-Nyarko E."/>
            <person name="Jarju S."/>
            <person name="Secka A."/>
            <person name="Antonio M."/>
            <person name="Oren A."/>
            <person name="Chaudhuri R.R."/>
            <person name="La Ragione R."/>
            <person name="Hildebrand F."/>
            <person name="Pallen M.J."/>
        </authorList>
    </citation>
    <scope>NUCLEOTIDE SEQUENCE</scope>
    <source>
        <strain evidence="2">ChiGjej1B1-1684</strain>
    </source>
</reference>
<dbReference type="AlphaFoldDB" id="A0A9D1S6Z1"/>
<comment type="caution">
    <text evidence="2">The sequence shown here is derived from an EMBL/GenBank/DDBJ whole genome shotgun (WGS) entry which is preliminary data.</text>
</comment>
<evidence type="ECO:0000313" key="3">
    <source>
        <dbReference type="Proteomes" id="UP000824118"/>
    </source>
</evidence>
<proteinExistence type="predicted"/>
<dbReference type="EMBL" id="DVNG01000011">
    <property type="protein sequence ID" value="HIU49564.1"/>
    <property type="molecule type" value="Genomic_DNA"/>
</dbReference>
<dbReference type="SUPFAM" id="SSF52218">
    <property type="entry name" value="Flavoproteins"/>
    <property type="match status" value="1"/>
</dbReference>
<dbReference type="Pfam" id="PF12641">
    <property type="entry name" value="Flavodoxin_3"/>
    <property type="match status" value="1"/>
</dbReference>
<dbReference type="InterPro" id="IPR008254">
    <property type="entry name" value="Flavodoxin/NO_synth"/>
</dbReference>
<dbReference type="GO" id="GO:0010181">
    <property type="term" value="F:FMN binding"/>
    <property type="evidence" value="ECO:0007669"/>
    <property type="project" value="InterPro"/>
</dbReference>